<keyword evidence="4 11" id="KW-0240">DNA-directed RNA polymerase</keyword>
<dbReference type="Pfam" id="PF04560">
    <property type="entry name" value="RNA_pol_Rpb2_7"/>
    <property type="match status" value="1"/>
</dbReference>
<dbReference type="AlphaFoldDB" id="A0A3G2Z4M8"/>
<dbReference type="Pfam" id="PF00562">
    <property type="entry name" value="RNA_pol_Rpb2_6"/>
    <property type="match status" value="1"/>
</dbReference>
<feature type="domain" description="RNA polymerase Rpb2" evidence="15">
    <location>
        <begin position="981"/>
        <end position="1056"/>
    </location>
</feature>
<dbReference type="InterPro" id="IPR010243">
    <property type="entry name" value="RNA_pol_bsu_bac"/>
</dbReference>
<comment type="similarity">
    <text evidence="3 11 12">Belongs to the RNA polymerase beta chain family.</text>
</comment>
<dbReference type="GO" id="GO:0003899">
    <property type="term" value="F:DNA-directed RNA polymerase activity"/>
    <property type="evidence" value="ECO:0007669"/>
    <property type="project" value="UniProtKB-UniRule"/>
</dbReference>
<sequence length="1070" mass="120825">MFRNDGNEGMSTIPGFNQIQFEGFCRFINEGLTEEFHKFPKIEDTDQEMEFQLFVERYQLVEPLINERGAVYELLTYSSELYVPAGLIWKKTGGDMQEQTVFIGNIPLMNSLGTFIVKGLYRIVINQILQSPGIYYRSELDHKGIPVYTSTIISDWGGRSELEIDRKARIWARVSRKQKISILVLSSAMGSNLREILDNVSYPEIFLSFLNAKEKEKIGSKENAILEFYQQFACVGGDPVFSESLCKELQKKFFQQRCELGRIGRRNMNRRLNLDIPQNNTFLLPRDVLAAADRLIEMKFGMGTLDDMNHLKNKRIRSIADLLQDQFGLALVRLEHAVRGTICGAIRHKLIPTPENLVTSTSLTTTYESFFGLHPLSQVLDQTNPLAQIVHGRKFSYLGPGGLTGRTASFRIRDIHPSYYGRICPIDTSEGINVGLIGSLAIHAKIGYLGSIESPFLEISERSNEGQIVYLSPNRDEYYMVAAGNSLALSQGIQEEQVVPARYRQEFLTTAWEEIHFRSIFPFQYFSIGASLIPFIEHDDANRALMSSNMQRQAVPLSQSERCIVGTGLERQTALDSGVSAIAEHEGKIIYTDSHKIILSRNGESTISIPLVVYQHSNKNTYMHQKPQVPRGKCIKKGQILADGAATVGGELALGKNVLVAYMPWEGYNFEDAVLISERLVYEDIYTSFHIRKHQIPIHMRKEGPERITKEIPHLGAHLLRNLDRNGVVMLGSWVETGDILVGKLAPQTANESSYAPENRLLRAIFGISVSTGKEVSERLPIGGRGRVIDVRWIRGSHYNPETIHVYILQKRKIKVGDKVAGRHGNKGIISKILPRQDMPYLQDGTPVDMVFNPLGVPSRMNVGQIFECSLGLAGDLLKKHYRIAPFDERYEQGASRKLVFSELYEASKQTKNPWVFEPEYPGKSRIFDGRTGNPFEQPVLIGKSYILKLIHQVDDKIHGRSYGPYVSITQQPVKGRANRGGQRVGEMEVWALEGFGVAHILQEMLTYKSDHMRAREEIGGAMIIGGRISNPEGAPESFRLLVRELRSLALELNHFLVSEKNFQINRKEV</sequence>
<dbReference type="InterPro" id="IPR042107">
    <property type="entry name" value="DNA-dir_RNA_pol_bsu_ext_1_sf"/>
</dbReference>
<dbReference type="GO" id="GO:0003677">
    <property type="term" value="F:DNA binding"/>
    <property type="evidence" value="ECO:0007669"/>
    <property type="project" value="UniProtKB-UniRule"/>
</dbReference>
<evidence type="ECO:0000259" key="17">
    <source>
        <dbReference type="Pfam" id="PF04565"/>
    </source>
</evidence>
<evidence type="ECO:0000259" key="16">
    <source>
        <dbReference type="Pfam" id="PF04561"/>
    </source>
</evidence>
<dbReference type="InterPro" id="IPR007641">
    <property type="entry name" value="RNA_pol_Rpb2_7"/>
</dbReference>
<evidence type="ECO:0000256" key="13">
    <source>
        <dbReference type="RuleBase" id="RU363031"/>
    </source>
</evidence>
<evidence type="ECO:0000256" key="4">
    <source>
        <dbReference type="ARBA" id="ARBA00022478"/>
    </source>
</evidence>
<evidence type="ECO:0000256" key="9">
    <source>
        <dbReference type="ARBA" id="ARBA00023163"/>
    </source>
</evidence>
<dbReference type="NCBIfam" id="NF001616">
    <property type="entry name" value="PRK00405.1"/>
    <property type="match status" value="1"/>
</dbReference>
<evidence type="ECO:0000256" key="2">
    <source>
        <dbReference type="ARBA" id="ARBA00004229"/>
    </source>
</evidence>
<dbReference type="InterPro" id="IPR007121">
    <property type="entry name" value="RNA_pol_bsu_CS"/>
</dbReference>
<dbReference type="Gene3D" id="3.90.1100.10">
    <property type="match status" value="1"/>
</dbReference>
<dbReference type="CDD" id="cd00653">
    <property type="entry name" value="RNA_pol_B_RPB2"/>
    <property type="match status" value="1"/>
</dbReference>
<feature type="domain" description="RNA polymerase Rpb2" evidence="17">
    <location>
        <begin position="378"/>
        <end position="446"/>
    </location>
</feature>
<evidence type="ECO:0000256" key="10">
    <source>
        <dbReference type="ARBA" id="ARBA00048552"/>
    </source>
</evidence>
<dbReference type="PANTHER" id="PTHR20856">
    <property type="entry name" value="DNA-DIRECTED RNA POLYMERASE I SUBUNIT 2"/>
    <property type="match status" value="1"/>
</dbReference>
<keyword evidence="9 11" id="KW-0804">Transcription</keyword>
<dbReference type="GO" id="GO:0000428">
    <property type="term" value="C:DNA-directed RNA polymerase complex"/>
    <property type="evidence" value="ECO:0007669"/>
    <property type="project" value="UniProtKB-KW"/>
</dbReference>
<keyword evidence="8 11" id="KW-0548">Nucleotidyltransferase</keyword>
<reference evidence="18" key="1">
    <citation type="journal article" date="2018" name="Am. J. Bot.">
        <title>Monocot plastid phylogenomics, timeline, net rates of species diversification, the power of multi-gene analyses, and a functional model for the origin of monocots.</title>
        <authorList>
            <person name="Givnish T.J."/>
            <person name="Zuluaga A."/>
            <person name="Spalink D."/>
            <person name="Soto Gomez M."/>
            <person name="Lam V.K.Y."/>
            <person name="Saarela J.M."/>
            <person name="Sass C."/>
            <person name="Iles W.J.D."/>
            <person name="de Sousa D.J.L."/>
            <person name="Leebens-Mack J."/>
            <person name="Chris Pires J."/>
            <person name="Zomlefer W.B."/>
            <person name="Gandolfo M.A."/>
            <person name="Davis J.I."/>
            <person name="Stevenson D.W."/>
            <person name="dePamphilis C."/>
            <person name="Specht C.D."/>
            <person name="Graham S.W."/>
            <person name="Barrett C.F."/>
            <person name="Ane C."/>
        </authorList>
    </citation>
    <scope>NUCLEOTIDE SEQUENCE</scope>
    <source>
        <strain evidence="18">1639/91</strain>
    </source>
</reference>
<name>A0A3G2Z4M8_9LILI</name>
<dbReference type="HAMAP" id="MF_01321">
    <property type="entry name" value="RNApol_bact_RpoB"/>
    <property type="match status" value="1"/>
</dbReference>
<proteinExistence type="inferred from homology"/>
<evidence type="ECO:0000256" key="1">
    <source>
        <dbReference type="ARBA" id="ARBA00004026"/>
    </source>
</evidence>
<dbReference type="InterPro" id="IPR007645">
    <property type="entry name" value="RNA_pol_Rpb2_3"/>
</dbReference>
<dbReference type="SUPFAM" id="SSF64484">
    <property type="entry name" value="beta and beta-prime subunits of DNA dependent RNA-polymerase"/>
    <property type="match status" value="1"/>
</dbReference>
<dbReference type="Pfam" id="PF04565">
    <property type="entry name" value="RNA_pol_Rpb2_3"/>
    <property type="match status" value="1"/>
</dbReference>
<dbReference type="GO" id="GO:0006351">
    <property type="term" value="P:DNA-templated transcription"/>
    <property type="evidence" value="ECO:0007669"/>
    <property type="project" value="UniProtKB-UniRule"/>
</dbReference>
<evidence type="ECO:0000259" key="14">
    <source>
        <dbReference type="Pfam" id="PF00562"/>
    </source>
</evidence>
<evidence type="ECO:0000256" key="6">
    <source>
        <dbReference type="ARBA" id="ARBA00022640"/>
    </source>
</evidence>
<evidence type="ECO:0000256" key="8">
    <source>
        <dbReference type="ARBA" id="ARBA00022695"/>
    </source>
</evidence>
<evidence type="ECO:0000256" key="3">
    <source>
        <dbReference type="ARBA" id="ARBA00006835"/>
    </source>
</evidence>
<dbReference type="Gene3D" id="3.90.1110.10">
    <property type="entry name" value="RNA polymerase Rpb2, domain 2"/>
    <property type="match status" value="1"/>
</dbReference>
<dbReference type="InterPro" id="IPR015712">
    <property type="entry name" value="DNA-dir_RNA_pol_su2"/>
</dbReference>
<dbReference type="InterPro" id="IPR037033">
    <property type="entry name" value="DNA-dir_RNAP_su2_hyb_sf"/>
</dbReference>
<dbReference type="EMBL" id="MH603436">
    <property type="protein sequence ID" value="AYP34419.1"/>
    <property type="molecule type" value="Genomic_DNA"/>
</dbReference>
<keyword evidence="5" id="KW-0150">Chloroplast</keyword>
<dbReference type="FunFam" id="3.90.1110.10:FF:000009">
    <property type="entry name" value="DNA-directed RNA polymerase subunit beta"/>
    <property type="match status" value="1"/>
</dbReference>
<dbReference type="InterPro" id="IPR007120">
    <property type="entry name" value="DNA-dir_RNAP_su2_dom"/>
</dbReference>
<gene>
    <name evidence="11 18" type="primary">rpoB</name>
</gene>
<dbReference type="Gene3D" id="3.90.1800.10">
    <property type="entry name" value="RNA polymerase alpha subunit dimerisation domain"/>
    <property type="match status" value="1"/>
</dbReference>
<accession>A0A3G2Z4M8</accession>
<evidence type="ECO:0000259" key="15">
    <source>
        <dbReference type="Pfam" id="PF04560"/>
    </source>
</evidence>
<keyword evidence="7 11" id="KW-0808">Transferase</keyword>
<organism evidence="18">
    <name type="scientific">Orchidantha maxillarioides</name>
    <dbReference type="NCBI Taxonomy" id="94321"/>
    <lineage>
        <taxon>Eukaryota</taxon>
        <taxon>Viridiplantae</taxon>
        <taxon>Streptophyta</taxon>
        <taxon>Embryophyta</taxon>
        <taxon>Tracheophyta</taxon>
        <taxon>Spermatophyta</taxon>
        <taxon>Magnoliopsida</taxon>
        <taxon>Liliopsida</taxon>
        <taxon>Zingiberales</taxon>
        <taxon>Lowiaceae</taxon>
        <taxon>Orchidantha</taxon>
    </lineage>
</organism>
<dbReference type="PROSITE" id="PS01166">
    <property type="entry name" value="RNA_POL_BETA"/>
    <property type="match status" value="1"/>
</dbReference>
<comment type="subunit">
    <text evidence="11">The RNAP catalytic core consists of 2 alpha, 1 beta, 1 beta' and 1 omega subunit. When a sigma factor is associated with the core the holoenzyme is formed, which can initiate transcription.</text>
</comment>
<protein>
    <recommendedName>
        <fullName evidence="11 13">DNA-directed RNA polymerase subunit beta</fullName>
        <shortName evidence="11">RNAP subunit beta</shortName>
        <ecNumber evidence="11 13">2.7.7.6</ecNumber>
    </recommendedName>
    <alternativeName>
        <fullName evidence="11">RNA polymerase subunit beta</fullName>
    </alternativeName>
    <alternativeName>
        <fullName evidence="11">Transcriptase subunit beta</fullName>
    </alternativeName>
</protein>
<evidence type="ECO:0000256" key="5">
    <source>
        <dbReference type="ARBA" id="ARBA00022528"/>
    </source>
</evidence>
<dbReference type="GO" id="GO:0032549">
    <property type="term" value="F:ribonucleoside binding"/>
    <property type="evidence" value="ECO:0007669"/>
    <property type="project" value="InterPro"/>
</dbReference>
<feature type="domain" description="DNA-directed RNA polymerase subunit 2 hybrid-binding" evidence="14">
    <location>
        <begin position="582"/>
        <end position="978"/>
    </location>
</feature>
<dbReference type="InterPro" id="IPR007642">
    <property type="entry name" value="RNA_pol_Rpb2_2"/>
</dbReference>
<comment type="subunit">
    <text evidence="13">In plastids the minimal PEP RNA polymerase catalytic core is composed of four subunits: alpha, beta, beta', and beta''. When a (nuclear-encoded) sigma factor is associated with the core the holoenzyme is formed, which can initiate transcription.</text>
</comment>
<dbReference type="InterPro" id="IPR037034">
    <property type="entry name" value="RNA_pol_Rpb2_2_sf"/>
</dbReference>
<dbReference type="EC" id="2.7.7.6" evidence="11 13"/>
<dbReference type="Gene3D" id="2.30.150.10">
    <property type="entry name" value="DNA-directed RNA polymerase, beta subunit, external 1 domain"/>
    <property type="match status" value="1"/>
</dbReference>
<comment type="subcellular location">
    <subcellularLocation>
        <location evidence="2">Plastid</location>
        <location evidence="2">Chloroplast</location>
    </subcellularLocation>
</comment>
<dbReference type="Pfam" id="PF04561">
    <property type="entry name" value="RNA_pol_Rpb2_2"/>
    <property type="match status" value="1"/>
</dbReference>
<evidence type="ECO:0000313" key="18">
    <source>
        <dbReference type="EMBL" id="AYP34419.1"/>
    </source>
</evidence>
<dbReference type="Gene3D" id="2.40.50.150">
    <property type="match status" value="1"/>
</dbReference>
<geneLocation type="plastid" evidence="18"/>
<evidence type="ECO:0000256" key="7">
    <source>
        <dbReference type="ARBA" id="ARBA00022679"/>
    </source>
</evidence>
<dbReference type="InterPro" id="IPR014724">
    <property type="entry name" value="RNA_pol_RPB2_OB-fold"/>
</dbReference>
<comment type="catalytic activity">
    <reaction evidence="10 11 13">
        <text>RNA(n) + a ribonucleoside 5'-triphosphate = RNA(n+1) + diphosphate</text>
        <dbReference type="Rhea" id="RHEA:21248"/>
        <dbReference type="Rhea" id="RHEA-COMP:14527"/>
        <dbReference type="Rhea" id="RHEA-COMP:17342"/>
        <dbReference type="ChEBI" id="CHEBI:33019"/>
        <dbReference type="ChEBI" id="CHEBI:61557"/>
        <dbReference type="ChEBI" id="CHEBI:140395"/>
        <dbReference type="EC" id="2.7.7.6"/>
    </reaction>
</comment>
<dbReference type="Gene3D" id="2.40.270.10">
    <property type="entry name" value="DNA-directed RNA polymerase, subunit 2, domain 6"/>
    <property type="match status" value="1"/>
</dbReference>
<dbReference type="Gene3D" id="2.40.50.100">
    <property type="match status" value="1"/>
</dbReference>
<evidence type="ECO:0000256" key="11">
    <source>
        <dbReference type="HAMAP-Rule" id="MF_01321"/>
    </source>
</evidence>
<comment type="function">
    <text evidence="1 11 13">DNA-dependent RNA polymerase catalyzes the transcription of DNA into RNA using the four ribonucleoside triphosphates as substrates.</text>
</comment>
<evidence type="ECO:0000256" key="12">
    <source>
        <dbReference type="RuleBase" id="RU000434"/>
    </source>
</evidence>
<dbReference type="GO" id="GO:0009507">
    <property type="term" value="C:chloroplast"/>
    <property type="evidence" value="ECO:0007669"/>
    <property type="project" value="UniProtKB-SubCell"/>
</dbReference>
<keyword evidence="6 18" id="KW-0934">Plastid</keyword>
<feature type="domain" description="RNA polymerase Rpb2" evidence="16">
    <location>
        <begin position="130"/>
        <end position="317"/>
    </location>
</feature>